<organism evidence="4 5">
    <name type="scientific">Enterococcus camelliae</name>
    <dbReference type="NCBI Taxonomy" id="453959"/>
    <lineage>
        <taxon>Bacteria</taxon>
        <taxon>Bacillati</taxon>
        <taxon>Bacillota</taxon>
        <taxon>Bacilli</taxon>
        <taxon>Lactobacillales</taxon>
        <taxon>Enterococcaceae</taxon>
        <taxon>Enterococcus</taxon>
    </lineage>
</organism>
<dbReference type="RefSeq" id="WP_379980339.1">
    <property type="nucleotide sequence ID" value="NZ_JBHUMO010000032.1"/>
</dbReference>
<evidence type="ECO:0000313" key="5">
    <source>
        <dbReference type="Proteomes" id="UP001597427"/>
    </source>
</evidence>
<dbReference type="Pfam" id="PF04434">
    <property type="entry name" value="SWIM"/>
    <property type="match status" value="1"/>
</dbReference>
<evidence type="ECO:0000313" key="4">
    <source>
        <dbReference type="EMBL" id="MFD2728688.1"/>
    </source>
</evidence>
<evidence type="ECO:0000259" key="3">
    <source>
        <dbReference type="PROSITE" id="PS50966"/>
    </source>
</evidence>
<comment type="caution">
    <text evidence="4">The sequence shown here is derived from an EMBL/GenBank/DDBJ whole genome shotgun (WGS) entry which is preliminary data.</text>
</comment>
<sequence length="569" mass="66544">MNWEKLFAAIILQRGYDYYCEKAVELLDVNENEVHAEVIGSDEYEVTISFLNGQVAEMACSCPYAQGGKHCKHMAAVLFEWSEQSSDNESSASDQFATSINPMESQQSSTDYFEEIEELVEKADINYVRSFLKTILKEDDRWFLRFQNVLKMENDEVDLTYYSLIIEEIVAQFSGYDDFIDYNDASEFASELEDFLADDVTDLLNRGYYQEAFEIASQIFVLIGNVDIDDSDGEVGMLAEDIYQFWQRLLREANLEAKQMMFTWFVSNLDGTIVDYLEEYIERILFEAFDEPIFIQEKLIFAREKLAYINQKKNDWSREYHVGKWASHYLALLSKSDDQGSQQELARIYRTYWSNTDVRKFAIGQSLEKKDYQQALEILDESMQLDQEKRGTLAEYSRQKKAIYQLQGNQPAYLAQLWELLLKYTPGDLDVYHELKEQYSTAEWATEREKVFQQLPVSASAQVAKMYQEEGLKDRLLAYVVKYPGLDAVSCYEDELKAEYSSQLLAKYRKELEQAAAYTSNRKQYAMYVTILRRMKKLAGGSKVVDSIIETWRKDYKNRRAMMDELRKI</sequence>
<proteinExistence type="predicted"/>
<dbReference type="Proteomes" id="UP001597427">
    <property type="component" value="Unassembled WGS sequence"/>
</dbReference>
<dbReference type="EMBL" id="JBHUMO010000032">
    <property type="protein sequence ID" value="MFD2728688.1"/>
    <property type="molecule type" value="Genomic_DNA"/>
</dbReference>
<keyword evidence="1" id="KW-0863">Zinc-finger</keyword>
<feature type="domain" description="SWIM-type" evidence="3">
    <location>
        <begin position="44"/>
        <end position="82"/>
    </location>
</feature>
<gene>
    <name evidence="4" type="ORF">ACFSR0_04495</name>
</gene>
<feature type="compositionally biased region" description="Polar residues" evidence="2">
    <location>
        <begin position="96"/>
        <end position="107"/>
    </location>
</feature>
<evidence type="ECO:0000256" key="2">
    <source>
        <dbReference type="SAM" id="MobiDB-lite"/>
    </source>
</evidence>
<dbReference type="PROSITE" id="PS50966">
    <property type="entry name" value="ZF_SWIM"/>
    <property type="match status" value="1"/>
</dbReference>
<feature type="region of interest" description="Disordered" evidence="2">
    <location>
        <begin position="88"/>
        <end position="107"/>
    </location>
</feature>
<accession>A0ABW5TJM7</accession>
<name>A0ABW5TJM7_9ENTE</name>
<reference evidence="5" key="1">
    <citation type="journal article" date="2019" name="Int. J. Syst. Evol. Microbiol.">
        <title>The Global Catalogue of Microorganisms (GCM) 10K type strain sequencing project: providing services to taxonomists for standard genome sequencing and annotation.</title>
        <authorList>
            <consortium name="The Broad Institute Genomics Platform"/>
            <consortium name="The Broad Institute Genome Sequencing Center for Infectious Disease"/>
            <person name="Wu L."/>
            <person name="Ma J."/>
        </authorList>
    </citation>
    <scope>NUCLEOTIDE SEQUENCE [LARGE SCALE GENOMIC DNA]</scope>
    <source>
        <strain evidence="5">TISTR 932</strain>
    </source>
</reference>
<keyword evidence="5" id="KW-1185">Reference proteome</keyword>
<dbReference type="InterPro" id="IPR007527">
    <property type="entry name" value="Znf_SWIM"/>
</dbReference>
<evidence type="ECO:0000256" key="1">
    <source>
        <dbReference type="PROSITE-ProRule" id="PRU00325"/>
    </source>
</evidence>
<keyword evidence="1" id="KW-0479">Metal-binding</keyword>
<protein>
    <submittedName>
        <fullName evidence="4">SWIM zinc finger domain-containing protein</fullName>
    </submittedName>
</protein>
<keyword evidence="1" id="KW-0862">Zinc</keyword>